<accession>A0A0H4WZL3</accession>
<dbReference type="Gene3D" id="3.90.1300.10">
    <property type="entry name" value="Amidase signature (AS) domain"/>
    <property type="match status" value="1"/>
</dbReference>
<dbReference type="Proteomes" id="UP000009026">
    <property type="component" value="Chromosome"/>
</dbReference>
<evidence type="ECO:0000313" key="3">
    <source>
        <dbReference type="EMBL" id="AKQ66810.1"/>
    </source>
</evidence>
<dbReference type="InterPro" id="IPR036928">
    <property type="entry name" value="AS_sf"/>
</dbReference>
<feature type="domain" description="Amidase" evidence="2">
    <location>
        <begin position="28"/>
        <end position="444"/>
    </location>
</feature>
<dbReference type="Pfam" id="PF01425">
    <property type="entry name" value="Amidase"/>
    <property type="match status" value="1"/>
</dbReference>
<dbReference type="PANTHER" id="PTHR11895">
    <property type="entry name" value="TRANSAMIDASE"/>
    <property type="match status" value="1"/>
</dbReference>
<dbReference type="SUPFAM" id="SSF75304">
    <property type="entry name" value="Amidase signature (AS) enzymes"/>
    <property type="match status" value="1"/>
</dbReference>
<dbReference type="OrthoDB" id="9811471at2"/>
<gene>
    <name evidence="3" type="ORF">A176_003722</name>
</gene>
<dbReference type="PANTHER" id="PTHR11895:SF7">
    <property type="entry name" value="GLUTAMYL-TRNA(GLN) AMIDOTRANSFERASE SUBUNIT A, MITOCHONDRIAL"/>
    <property type="match status" value="1"/>
</dbReference>
<sequence>MTKLTELSRLDGVAQAELVTRGEVSAEELLTACMERMDALNPLLNAAPVLDFERARARPPAPGPFAGVPFLVKDATPYPGLRWSMGSRLFARNVGDPGTPYSTRLDAAGLVTVGKSATSEFGMLGSTETLLDGITHNPWELSHSAAGSSGGAAAAVAAGLVPLAHASDGGGSIRIPASFCGLFGFKPSRGRCVRASLGDSDFGALVSEHCVSRTVRDSALLLALTENRDAGLPPLGHVQAPLSRRLRIGTWTRTMTGEEPDPAVQRAYAESVALCVALGHDVVPMEPPDIDGWALGEAFFLLGGSAVAGAAQLMERLRGTPVSPDELEPFTQALADVFRRGGPSGLKDARRVLAESAERYLTTVQDLDVILTPTVAAAPWRIGYLSPVLPREELMRRMALAVGYTPIQNMTGSPAMSVPLHVSDTGLPIGTHFAAAPGADALLLGLAYQLEAASPWHHRWAPYSYPRLFDA</sequence>
<dbReference type="eggNOG" id="COG0154">
    <property type="taxonomic scope" value="Bacteria"/>
</dbReference>
<evidence type="ECO:0000259" key="2">
    <source>
        <dbReference type="Pfam" id="PF01425"/>
    </source>
</evidence>
<dbReference type="EMBL" id="CP012109">
    <property type="protein sequence ID" value="AKQ66810.1"/>
    <property type="molecule type" value="Genomic_DNA"/>
</dbReference>
<dbReference type="AlphaFoldDB" id="A0A0H4WZL3"/>
<comment type="similarity">
    <text evidence="1">Belongs to the amidase family.</text>
</comment>
<dbReference type="KEGG" id="mym:A176_003722"/>
<evidence type="ECO:0000313" key="4">
    <source>
        <dbReference type="Proteomes" id="UP000009026"/>
    </source>
</evidence>
<name>A0A0H4WZL3_9BACT</name>
<dbReference type="PATRIC" id="fig|1297742.4.peg.3760"/>
<dbReference type="InterPro" id="IPR000120">
    <property type="entry name" value="Amidase"/>
</dbReference>
<evidence type="ECO:0000256" key="1">
    <source>
        <dbReference type="ARBA" id="ARBA00009199"/>
    </source>
</evidence>
<organism evidence="3 4">
    <name type="scientific">Pseudomyxococcus hansupus</name>
    <dbReference type="NCBI Taxonomy" id="1297742"/>
    <lineage>
        <taxon>Bacteria</taxon>
        <taxon>Pseudomonadati</taxon>
        <taxon>Myxococcota</taxon>
        <taxon>Myxococcia</taxon>
        <taxon>Myxococcales</taxon>
        <taxon>Cystobacterineae</taxon>
        <taxon>Myxococcaceae</taxon>
        <taxon>Pseudomyxococcus</taxon>
    </lineage>
</organism>
<protein>
    <submittedName>
        <fullName evidence="3">Putative amidase</fullName>
    </submittedName>
</protein>
<dbReference type="STRING" id="1297742.A176_003722"/>
<reference evidence="3 4" key="1">
    <citation type="journal article" date="2016" name="PLoS ONE">
        <title>Complete Genome Sequence and Comparative Genomics of a Novel Myxobacterium Myxococcus hansupus.</title>
        <authorList>
            <person name="Sharma G."/>
            <person name="Narwani T."/>
            <person name="Subramanian S."/>
        </authorList>
    </citation>
    <scope>NUCLEOTIDE SEQUENCE [LARGE SCALE GENOMIC DNA]</scope>
    <source>
        <strain evidence="4">mixupus</strain>
    </source>
</reference>
<proteinExistence type="inferred from homology"/>
<dbReference type="GO" id="GO:0003824">
    <property type="term" value="F:catalytic activity"/>
    <property type="evidence" value="ECO:0007669"/>
    <property type="project" value="InterPro"/>
</dbReference>
<dbReference type="InterPro" id="IPR023631">
    <property type="entry name" value="Amidase_dom"/>
</dbReference>
<keyword evidence="4" id="KW-1185">Reference proteome</keyword>
<dbReference type="RefSeq" id="WP_002637451.1">
    <property type="nucleotide sequence ID" value="NZ_CP012109.1"/>
</dbReference>